<protein>
    <submittedName>
        <fullName evidence="1">Uncharacterized protein</fullName>
    </submittedName>
</protein>
<accession>A0A7J4J2I3</accession>
<dbReference type="Proteomes" id="UP000565078">
    <property type="component" value="Unassembled WGS sequence"/>
</dbReference>
<comment type="caution">
    <text evidence="1">The sequence shown here is derived from an EMBL/GenBank/DDBJ whole genome shotgun (WGS) entry which is preliminary data.</text>
</comment>
<gene>
    <name evidence="1" type="ORF">HA254_02190</name>
</gene>
<evidence type="ECO:0000313" key="1">
    <source>
        <dbReference type="EMBL" id="HIH09456.1"/>
    </source>
</evidence>
<organism evidence="1 2">
    <name type="scientific">Candidatus Iainarchaeum sp</name>
    <dbReference type="NCBI Taxonomy" id="3101447"/>
    <lineage>
        <taxon>Archaea</taxon>
        <taxon>Candidatus Iainarchaeota</taxon>
        <taxon>Candidatus Iainarchaeia</taxon>
        <taxon>Candidatus Iainarchaeales</taxon>
        <taxon>Candidatus Iainarchaeaceae</taxon>
        <taxon>Candidatus Iainarchaeum</taxon>
    </lineage>
</organism>
<feature type="non-terminal residue" evidence="1">
    <location>
        <position position="1"/>
    </location>
</feature>
<evidence type="ECO:0000313" key="2">
    <source>
        <dbReference type="Proteomes" id="UP000565078"/>
    </source>
</evidence>
<sequence>CPKTAIAARPFVNIFGCAIPLAAKFGIKPDFNATDINGMQNLELGIPQYGKIFYANKNILLVTTTGGEDDRLNIDEGLLISQSKIMLNQISLPQLNAAATITLYNISFNSPKILKDGTECSECTVLRYDKTTKTLIFTVPGF</sequence>
<dbReference type="EMBL" id="DUGC01000040">
    <property type="protein sequence ID" value="HIH09456.1"/>
    <property type="molecule type" value="Genomic_DNA"/>
</dbReference>
<dbReference type="AlphaFoldDB" id="A0A7J4J2I3"/>
<name>A0A7J4J2I3_9ARCH</name>
<proteinExistence type="predicted"/>
<reference evidence="2" key="1">
    <citation type="journal article" date="2020" name="bioRxiv">
        <title>A rank-normalized archaeal taxonomy based on genome phylogeny resolves widespread incomplete and uneven classifications.</title>
        <authorList>
            <person name="Rinke C."/>
            <person name="Chuvochina M."/>
            <person name="Mussig A.J."/>
            <person name="Chaumeil P.-A."/>
            <person name="Waite D.W."/>
            <person name="Whitman W.B."/>
            <person name="Parks D.H."/>
            <person name="Hugenholtz P."/>
        </authorList>
    </citation>
    <scope>NUCLEOTIDE SEQUENCE [LARGE SCALE GENOMIC DNA]</scope>
</reference>